<keyword evidence="8" id="KW-1185">Reference proteome</keyword>
<dbReference type="SUPFAM" id="SSF52440">
    <property type="entry name" value="PreATP-grasp domain"/>
    <property type="match status" value="1"/>
</dbReference>
<name>A0A0A6RKH3_9GAMM</name>
<keyword evidence="5" id="KW-0460">Magnesium</keyword>
<evidence type="ECO:0000256" key="5">
    <source>
        <dbReference type="ARBA" id="ARBA00022842"/>
    </source>
</evidence>
<keyword evidence="2" id="KW-0479">Metal-binding</keyword>
<evidence type="ECO:0000256" key="4">
    <source>
        <dbReference type="ARBA" id="ARBA00022840"/>
    </source>
</evidence>
<dbReference type="Pfam" id="PF03738">
    <property type="entry name" value="GSP_synth"/>
    <property type="match status" value="1"/>
</dbReference>
<evidence type="ECO:0000259" key="6">
    <source>
        <dbReference type="Pfam" id="PF03738"/>
    </source>
</evidence>
<dbReference type="GO" id="GO:0046872">
    <property type="term" value="F:metal ion binding"/>
    <property type="evidence" value="ECO:0007669"/>
    <property type="project" value="UniProtKB-KW"/>
</dbReference>
<dbReference type="EC" id="6.3.1.8" evidence="7"/>
<evidence type="ECO:0000256" key="2">
    <source>
        <dbReference type="ARBA" id="ARBA00022723"/>
    </source>
</evidence>
<keyword evidence="4" id="KW-0067">ATP-binding</keyword>
<accession>A0A0A6RKH3</accession>
<keyword evidence="1 7" id="KW-0436">Ligase</keyword>
<dbReference type="Proteomes" id="UP000076962">
    <property type="component" value="Unassembled WGS sequence"/>
</dbReference>
<keyword evidence="3" id="KW-0547">Nucleotide-binding</keyword>
<feature type="domain" description="Glutathionylspermidine synthase pre-ATP-grasp-like" evidence="6">
    <location>
        <begin position="15"/>
        <end position="405"/>
    </location>
</feature>
<dbReference type="PATRIC" id="fig|1003181.4.peg.7489"/>
<proteinExistence type="predicted"/>
<comment type="caution">
    <text evidence="7">The sequence shown here is derived from an EMBL/GenBank/DDBJ whole genome shotgun (WGS) entry which is preliminary data.</text>
</comment>
<dbReference type="InterPro" id="IPR016185">
    <property type="entry name" value="PreATP-grasp_dom_sf"/>
</dbReference>
<dbReference type="EMBL" id="LUTY01003112">
    <property type="protein sequence ID" value="OAD18730.1"/>
    <property type="molecule type" value="Genomic_DNA"/>
</dbReference>
<evidence type="ECO:0000313" key="7">
    <source>
        <dbReference type="EMBL" id="OAD18730.1"/>
    </source>
</evidence>
<dbReference type="GO" id="GO:0005524">
    <property type="term" value="F:ATP binding"/>
    <property type="evidence" value="ECO:0007669"/>
    <property type="project" value="UniProtKB-KW"/>
</dbReference>
<dbReference type="AlphaFoldDB" id="A0A0A6RKH3"/>
<dbReference type="Gene3D" id="3.30.1490.330">
    <property type="match status" value="1"/>
</dbReference>
<gene>
    <name evidence="7" type="ORF">THIOM_005669</name>
</gene>
<sequence length="406" mass="47597">MSPEQYLKKWVPINEKMRQENFLWGTLFENDEWHQYMSFDLYKMPKYQWNRIIKATQEIAHILQKTYKILCDDDSLFLQLGLPASTHGLKNLISRYFSYFARLDLIVNGDEIKVIEINCDTPLGYLETSVCNRIICEEHDCQSPNHLEENIQQAWEQIKQDYSIKPTDAIYFTSFNWHDEERESVQLIRNNCLNQQTRYIHVGNIVISENGLFTPKGEKIDYLYRLYPLEFLDLADEGRDKGLIFIDHIAKGVVKIINPPSAFIMQSKAVMAIVYSFLSQGSTLFTVEELKLIEKYFLPTYFDERFFKDQTYIAKPFWGREGGGISIFDAQKNVIDEDRTAYYYRQKRVYQKYMEMPEATISTWDGDYTGKLLIGSFLINAMPCGLFLRVGERITGNLSMFCGITI</sequence>
<dbReference type="InterPro" id="IPR005494">
    <property type="entry name" value="GSPS_pre-ATP-grasp-like_dom"/>
</dbReference>
<evidence type="ECO:0000256" key="3">
    <source>
        <dbReference type="ARBA" id="ARBA00022741"/>
    </source>
</evidence>
<dbReference type="GO" id="GO:0008885">
    <property type="term" value="F:glutathionylspermidine synthase activity"/>
    <property type="evidence" value="ECO:0007669"/>
    <property type="project" value="UniProtKB-EC"/>
</dbReference>
<protein>
    <submittedName>
        <fullName evidence="7">Glutathionylspermidine synthase</fullName>
        <ecNumber evidence="7">6.3.1.8</ecNumber>
    </submittedName>
</protein>
<dbReference type="SUPFAM" id="SSF56059">
    <property type="entry name" value="Glutathione synthetase ATP-binding domain-like"/>
    <property type="match status" value="1"/>
</dbReference>
<evidence type="ECO:0000256" key="1">
    <source>
        <dbReference type="ARBA" id="ARBA00022598"/>
    </source>
</evidence>
<organism evidence="7 8">
    <name type="scientific">Candidatus Thiomargarita nelsonii</name>
    <dbReference type="NCBI Taxonomy" id="1003181"/>
    <lineage>
        <taxon>Bacteria</taxon>
        <taxon>Pseudomonadati</taxon>
        <taxon>Pseudomonadota</taxon>
        <taxon>Gammaproteobacteria</taxon>
        <taxon>Thiotrichales</taxon>
        <taxon>Thiotrichaceae</taxon>
        <taxon>Thiomargarita</taxon>
    </lineage>
</organism>
<reference evidence="7 8" key="1">
    <citation type="submission" date="2016-05" db="EMBL/GenBank/DDBJ databases">
        <title>Single-cell genome of chain-forming Candidatus Thiomargarita nelsonii and comparison to other large sulfur-oxidizing bacteria.</title>
        <authorList>
            <person name="Winkel M."/>
            <person name="Salman V."/>
            <person name="Woyke T."/>
            <person name="Schulz-Vogt H."/>
            <person name="Richter M."/>
            <person name="Flood B."/>
            <person name="Bailey J."/>
            <person name="Amann R."/>
            <person name="Mussmann M."/>
        </authorList>
    </citation>
    <scope>NUCLEOTIDE SEQUENCE [LARGE SCALE GENOMIC DNA]</scope>
    <source>
        <strain evidence="7 8">THI036</strain>
    </source>
</reference>
<evidence type="ECO:0000313" key="8">
    <source>
        <dbReference type="Proteomes" id="UP000076962"/>
    </source>
</evidence>